<dbReference type="EMBL" id="KV448217">
    <property type="protein sequence ID" value="OAX40307.1"/>
    <property type="molecule type" value="Genomic_DNA"/>
</dbReference>
<protein>
    <recommendedName>
        <fullName evidence="6">C3H1-type domain-containing protein</fullName>
    </recommendedName>
</protein>
<evidence type="ECO:0000313" key="7">
    <source>
        <dbReference type="EMBL" id="OAX40307.1"/>
    </source>
</evidence>
<dbReference type="Gene3D" id="4.10.1000.10">
    <property type="entry name" value="Zinc finger, CCCH-type"/>
    <property type="match status" value="1"/>
</dbReference>
<dbReference type="InterPro" id="IPR000571">
    <property type="entry name" value="Znf_CCCH"/>
</dbReference>
<accession>A0A1B7N622</accession>
<dbReference type="PANTHER" id="PTHR38846">
    <property type="entry name" value="C3H1-TYPE DOMAIN-CONTAINING PROTEIN"/>
    <property type="match status" value="1"/>
</dbReference>
<dbReference type="InterPro" id="IPR036855">
    <property type="entry name" value="Znf_CCCH_sf"/>
</dbReference>
<name>A0A1B7N622_9AGAM</name>
<keyword evidence="8" id="KW-1185">Reference proteome</keyword>
<dbReference type="PROSITE" id="PS50103">
    <property type="entry name" value="ZF_C3H1"/>
    <property type="match status" value="1"/>
</dbReference>
<evidence type="ECO:0000256" key="2">
    <source>
        <dbReference type="ARBA" id="ARBA00022771"/>
    </source>
</evidence>
<dbReference type="GO" id="GO:0008270">
    <property type="term" value="F:zinc ion binding"/>
    <property type="evidence" value="ECO:0007669"/>
    <property type="project" value="UniProtKB-KW"/>
</dbReference>
<dbReference type="InParanoid" id="A0A1B7N622"/>
<gene>
    <name evidence="7" type="ORF">K503DRAFT_714801</name>
</gene>
<keyword evidence="3 4" id="KW-0862">Zinc</keyword>
<proteinExistence type="predicted"/>
<evidence type="ECO:0000256" key="1">
    <source>
        <dbReference type="ARBA" id="ARBA00022723"/>
    </source>
</evidence>
<evidence type="ECO:0000256" key="3">
    <source>
        <dbReference type="ARBA" id="ARBA00022833"/>
    </source>
</evidence>
<feature type="domain" description="C3H1-type" evidence="6">
    <location>
        <begin position="1"/>
        <end position="29"/>
    </location>
</feature>
<evidence type="ECO:0000313" key="8">
    <source>
        <dbReference type="Proteomes" id="UP000092154"/>
    </source>
</evidence>
<reference evidence="7 8" key="1">
    <citation type="submission" date="2016-06" db="EMBL/GenBank/DDBJ databases">
        <title>Comparative genomics of the ectomycorrhizal sister species Rhizopogon vinicolor and Rhizopogon vesiculosus (Basidiomycota: Boletales) reveals a divergence of the mating type B locus.</title>
        <authorList>
            <consortium name="DOE Joint Genome Institute"/>
            <person name="Mujic A.B."/>
            <person name="Kuo A."/>
            <person name="Tritt A."/>
            <person name="Lipzen A."/>
            <person name="Chen C."/>
            <person name="Johnson J."/>
            <person name="Sharma A."/>
            <person name="Barry K."/>
            <person name="Grigoriev I.V."/>
            <person name="Spatafora J.W."/>
        </authorList>
    </citation>
    <scope>NUCLEOTIDE SEQUENCE [LARGE SCALE GENOMIC DNA]</scope>
    <source>
        <strain evidence="7 8">AM-OR11-026</strain>
    </source>
</reference>
<evidence type="ECO:0000256" key="5">
    <source>
        <dbReference type="SAM" id="MobiDB-lite"/>
    </source>
</evidence>
<organism evidence="7 8">
    <name type="scientific">Rhizopogon vinicolor AM-OR11-026</name>
    <dbReference type="NCBI Taxonomy" id="1314800"/>
    <lineage>
        <taxon>Eukaryota</taxon>
        <taxon>Fungi</taxon>
        <taxon>Dikarya</taxon>
        <taxon>Basidiomycota</taxon>
        <taxon>Agaricomycotina</taxon>
        <taxon>Agaricomycetes</taxon>
        <taxon>Agaricomycetidae</taxon>
        <taxon>Boletales</taxon>
        <taxon>Suillineae</taxon>
        <taxon>Rhizopogonaceae</taxon>
        <taxon>Rhizopogon</taxon>
    </lineage>
</organism>
<keyword evidence="1 4" id="KW-0479">Metal-binding</keyword>
<keyword evidence="2 4" id="KW-0863">Zinc-finger</keyword>
<evidence type="ECO:0000256" key="4">
    <source>
        <dbReference type="PROSITE-ProRule" id="PRU00723"/>
    </source>
</evidence>
<sequence>MSSSGVCYIYAQTGECRYGSRCKYAHVEGVDLRDSNNSTERSQTSTQTPLDEFFAKYPEFDYNSSASASMEFYRMCNKLFWGREDDERQCAHNDFKDALVQQFNHIYGTDADDLASWSTLCQIVRVSPIPGTLKSCRKAVKNTHVNIVDLIDTKMTGEPVTVFVSELKLSEYTKQTGKFFPRDNAYAGGLLRYLLRRIMSPRPEVASGRKTRSKRTGVTKATS</sequence>
<dbReference type="Proteomes" id="UP000092154">
    <property type="component" value="Unassembled WGS sequence"/>
</dbReference>
<dbReference type="SMART" id="SM00356">
    <property type="entry name" value="ZnF_C3H1"/>
    <property type="match status" value="1"/>
</dbReference>
<dbReference type="SUPFAM" id="SSF90229">
    <property type="entry name" value="CCCH zinc finger"/>
    <property type="match status" value="1"/>
</dbReference>
<dbReference type="OrthoDB" id="6105938at2759"/>
<evidence type="ECO:0000259" key="6">
    <source>
        <dbReference type="PROSITE" id="PS50103"/>
    </source>
</evidence>
<dbReference type="Pfam" id="PF00642">
    <property type="entry name" value="zf-CCCH"/>
    <property type="match status" value="1"/>
</dbReference>
<dbReference type="AlphaFoldDB" id="A0A1B7N622"/>
<feature type="zinc finger region" description="C3H1-type" evidence="4">
    <location>
        <begin position="1"/>
        <end position="29"/>
    </location>
</feature>
<dbReference type="PANTHER" id="PTHR38846:SF1">
    <property type="entry name" value="C3H1-TYPE DOMAIN-CONTAINING PROTEIN"/>
    <property type="match status" value="1"/>
</dbReference>
<feature type="region of interest" description="Disordered" evidence="5">
    <location>
        <begin position="204"/>
        <end position="223"/>
    </location>
</feature>